<feature type="domain" description="Prolyl 4-hydroxylase alpha subunit Fe(2+) 2OG dioxygenase" evidence="2">
    <location>
        <begin position="2"/>
        <end position="76"/>
    </location>
</feature>
<dbReference type="AlphaFoldDB" id="A0A8K0SJ32"/>
<reference evidence="3" key="1">
    <citation type="journal article" date="2021" name="Nat. Commun.">
        <title>Genetic determinants of endophytism in the Arabidopsis root mycobiome.</title>
        <authorList>
            <person name="Mesny F."/>
            <person name="Miyauchi S."/>
            <person name="Thiergart T."/>
            <person name="Pickel B."/>
            <person name="Atanasova L."/>
            <person name="Karlsson M."/>
            <person name="Huettel B."/>
            <person name="Barry K.W."/>
            <person name="Haridas S."/>
            <person name="Chen C."/>
            <person name="Bauer D."/>
            <person name="Andreopoulos W."/>
            <person name="Pangilinan J."/>
            <person name="LaButti K."/>
            <person name="Riley R."/>
            <person name="Lipzen A."/>
            <person name="Clum A."/>
            <person name="Drula E."/>
            <person name="Henrissat B."/>
            <person name="Kohler A."/>
            <person name="Grigoriev I.V."/>
            <person name="Martin F.M."/>
            <person name="Hacquard S."/>
        </authorList>
    </citation>
    <scope>NUCLEOTIDE SEQUENCE</scope>
    <source>
        <strain evidence="3">MPI-CAGE-CH-0235</strain>
    </source>
</reference>
<evidence type="ECO:0000313" key="3">
    <source>
        <dbReference type="EMBL" id="KAH7305225.1"/>
    </source>
</evidence>
<proteinExistence type="predicted"/>
<sequence>MFKAHTDTEKIPGMFGTLVVCLPSPHEGGDVVTKHAGKTKIFKTSTEQSSFICWYSDVTHEVLPVISGYRWVLTYNLAIDTRHPQPTAESQLSQNNQLPQVLKGWLREPSETRANPWLYYVLDHDYTEANVSLPTLKRHDRAIVEYLNRLTQTEPAEIFLALLEKEERGDCEFYRSDHRYRGYGEYEEDYYDDDEDDDDAEDEDCGDDNEDFHEITDIIETNYQIKTLVDLQGNVVVSGLDLC</sequence>
<keyword evidence="4" id="KW-1185">Reference proteome</keyword>
<evidence type="ECO:0000313" key="4">
    <source>
        <dbReference type="Proteomes" id="UP000813444"/>
    </source>
</evidence>
<dbReference type="PANTHER" id="PTHR33099:SF7">
    <property type="entry name" value="MYND-TYPE DOMAIN-CONTAINING PROTEIN"/>
    <property type="match status" value="1"/>
</dbReference>
<comment type="caution">
    <text evidence="3">The sequence shown here is derived from an EMBL/GenBank/DDBJ whole genome shotgun (WGS) entry which is preliminary data.</text>
</comment>
<gene>
    <name evidence="3" type="ORF">B0I35DRAFT_483991</name>
</gene>
<dbReference type="PANTHER" id="PTHR33099">
    <property type="entry name" value="FE2OG DIOXYGENASE DOMAIN-CONTAINING PROTEIN"/>
    <property type="match status" value="1"/>
</dbReference>
<organism evidence="3 4">
    <name type="scientific">Stachybotrys elegans</name>
    <dbReference type="NCBI Taxonomy" id="80388"/>
    <lineage>
        <taxon>Eukaryota</taxon>
        <taxon>Fungi</taxon>
        <taxon>Dikarya</taxon>
        <taxon>Ascomycota</taxon>
        <taxon>Pezizomycotina</taxon>
        <taxon>Sordariomycetes</taxon>
        <taxon>Hypocreomycetidae</taxon>
        <taxon>Hypocreales</taxon>
        <taxon>Stachybotryaceae</taxon>
        <taxon>Stachybotrys</taxon>
    </lineage>
</organism>
<dbReference type="EMBL" id="JAGPNK010000019">
    <property type="protein sequence ID" value="KAH7305225.1"/>
    <property type="molecule type" value="Genomic_DNA"/>
</dbReference>
<accession>A0A8K0SJ32</accession>
<dbReference type="Pfam" id="PF13640">
    <property type="entry name" value="2OG-FeII_Oxy_3"/>
    <property type="match status" value="1"/>
</dbReference>
<dbReference type="InterPro" id="IPR044862">
    <property type="entry name" value="Pro_4_hyd_alph_FE2OG_OXY"/>
</dbReference>
<evidence type="ECO:0000259" key="2">
    <source>
        <dbReference type="Pfam" id="PF13640"/>
    </source>
</evidence>
<dbReference type="OrthoDB" id="27483at2759"/>
<dbReference type="Proteomes" id="UP000813444">
    <property type="component" value="Unassembled WGS sequence"/>
</dbReference>
<feature type="region of interest" description="Disordered" evidence="1">
    <location>
        <begin position="189"/>
        <end position="210"/>
    </location>
</feature>
<protein>
    <recommendedName>
        <fullName evidence="2">Prolyl 4-hydroxylase alpha subunit Fe(2+) 2OG dioxygenase domain-containing protein</fullName>
    </recommendedName>
</protein>
<evidence type="ECO:0000256" key="1">
    <source>
        <dbReference type="SAM" id="MobiDB-lite"/>
    </source>
</evidence>
<dbReference type="Gene3D" id="2.60.120.620">
    <property type="entry name" value="q2cbj1_9rhob like domain"/>
    <property type="match status" value="1"/>
</dbReference>
<name>A0A8K0SJ32_9HYPO</name>